<dbReference type="AlphaFoldDB" id="A0AAE4CUQ9"/>
<evidence type="ECO:0000313" key="3">
    <source>
        <dbReference type="Proteomes" id="UP001183629"/>
    </source>
</evidence>
<reference evidence="2 3" key="1">
    <citation type="submission" date="2023-07" db="EMBL/GenBank/DDBJ databases">
        <title>Sequencing the genomes of 1000 actinobacteria strains.</title>
        <authorList>
            <person name="Klenk H.-P."/>
        </authorList>
    </citation>
    <scope>NUCLEOTIDE SEQUENCE [LARGE SCALE GENOMIC DNA]</scope>
    <source>
        <strain evidence="2 3">DSM 44711</strain>
    </source>
</reference>
<dbReference type="RefSeq" id="WP_310415891.1">
    <property type="nucleotide sequence ID" value="NZ_JAVDYC010000001.1"/>
</dbReference>
<dbReference type="GO" id="GO:0017000">
    <property type="term" value="P:antibiotic biosynthetic process"/>
    <property type="evidence" value="ECO:0007669"/>
    <property type="project" value="UniProtKB-ARBA"/>
</dbReference>
<feature type="domain" description="Erythromycin biosynthesis protein CIII-like C-terminal" evidence="1">
    <location>
        <begin position="250"/>
        <end position="361"/>
    </location>
</feature>
<dbReference type="GO" id="GO:0016758">
    <property type="term" value="F:hexosyltransferase activity"/>
    <property type="evidence" value="ECO:0007669"/>
    <property type="project" value="UniProtKB-ARBA"/>
</dbReference>
<dbReference type="InterPro" id="IPR002213">
    <property type="entry name" value="UDP_glucos_trans"/>
</dbReference>
<dbReference type="CDD" id="cd03784">
    <property type="entry name" value="GT1_Gtf-like"/>
    <property type="match status" value="1"/>
</dbReference>
<keyword evidence="3" id="KW-1185">Reference proteome</keyword>
<dbReference type="SUPFAM" id="SSF53756">
    <property type="entry name" value="UDP-Glycosyltransferase/glycogen phosphorylase"/>
    <property type="match status" value="1"/>
</dbReference>
<dbReference type="PANTHER" id="PTHR48050:SF13">
    <property type="entry name" value="STEROL 3-BETA-GLUCOSYLTRANSFERASE UGT80A2"/>
    <property type="match status" value="1"/>
</dbReference>
<sequence>MKALFTTFPAYGHLLPMLPLAEAAVAAGDTVLVATHETLHAATRAFGPPLPALLAENESRSGADVLAYRTDSARLLDANVALFTTTYADLAFDELLSLAETERPDVIVGEQWDYLGPLVAARLGIPWVVFVHSPATDIDAVLTAGAAKAGAHRGLTFPTPLATVRLWPEWLETTPPTTTALPISSQPYDAPARADIPAFTGDRPVVLVTLGTVVDDLPLLRSAVQAVLDAGADALVTTGFTATPADLGAVATPDRVRAVSFAPIAQLLDHAHAVLAAVGSGTTLAALSRGLPLALIPKIANQPLVASLVTALGAGLTVDSPASLPTAIPSLLTTPSLREAATTARSRLATRPSPTTVWTTLRSHLR</sequence>
<gene>
    <name evidence="2" type="ORF">J2S44_003903</name>
</gene>
<dbReference type="Pfam" id="PF06722">
    <property type="entry name" value="EryCIII-like_C"/>
    <property type="match status" value="1"/>
</dbReference>
<dbReference type="Gene3D" id="3.40.50.2000">
    <property type="entry name" value="Glycogen Phosphorylase B"/>
    <property type="match status" value="2"/>
</dbReference>
<dbReference type="Proteomes" id="UP001183629">
    <property type="component" value="Unassembled WGS sequence"/>
</dbReference>
<dbReference type="GO" id="GO:0008194">
    <property type="term" value="F:UDP-glycosyltransferase activity"/>
    <property type="evidence" value="ECO:0007669"/>
    <property type="project" value="InterPro"/>
</dbReference>
<name>A0AAE4CUQ9_9ACTN</name>
<organism evidence="2 3">
    <name type="scientific">Catenuloplanes niger</name>
    <dbReference type="NCBI Taxonomy" id="587534"/>
    <lineage>
        <taxon>Bacteria</taxon>
        <taxon>Bacillati</taxon>
        <taxon>Actinomycetota</taxon>
        <taxon>Actinomycetes</taxon>
        <taxon>Micromonosporales</taxon>
        <taxon>Micromonosporaceae</taxon>
        <taxon>Catenuloplanes</taxon>
    </lineage>
</organism>
<dbReference type="InterPro" id="IPR010610">
    <property type="entry name" value="EryCIII-like_C"/>
</dbReference>
<proteinExistence type="predicted"/>
<protein>
    <submittedName>
        <fullName evidence="2">UDP:flavonoid glycosyltransferase YjiC (YdhE family)</fullName>
    </submittedName>
</protein>
<evidence type="ECO:0000259" key="1">
    <source>
        <dbReference type="Pfam" id="PF06722"/>
    </source>
</evidence>
<dbReference type="EMBL" id="JAVDYC010000001">
    <property type="protein sequence ID" value="MDR7323653.1"/>
    <property type="molecule type" value="Genomic_DNA"/>
</dbReference>
<dbReference type="InterPro" id="IPR050426">
    <property type="entry name" value="Glycosyltransferase_28"/>
</dbReference>
<evidence type="ECO:0000313" key="2">
    <source>
        <dbReference type="EMBL" id="MDR7323653.1"/>
    </source>
</evidence>
<dbReference type="PANTHER" id="PTHR48050">
    <property type="entry name" value="STEROL 3-BETA-GLUCOSYLTRANSFERASE"/>
    <property type="match status" value="1"/>
</dbReference>
<accession>A0AAE4CUQ9</accession>
<comment type="caution">
    <text evidence="2">The sequence shown here is derived from an EMBL/GenBank/DDBJ whole genome shotgun (WGS) entry which is preliminary data.</text>
</comment>